<protein>
    <recommendedName>
        <fullName evidence="4 5">Exocyst complex component 7</fullName>
    </recommendedName>
    <alternativeName>
        <fullName evidence="5">Exocyst complex component Exo70</fullName>
    </alternativeName>
</protein>
<evidence type="ECO:0000256" key="4">
    <source>
        <dbReference type="ARBA" id="ARBA00026169"/>
    </source>
</evidence>
<dbReference type="Gene3D" id="1.20.1280.170">
    <property type="entry name" value="Exocyst complex component Exo70"/>
    <property type="match status" value="2"/>
</dbReference>
<sequence length="723" mass="82258">MTIVVEEESSEEGTVDSGVPQGKVLGSILFLCHINDLPEAVVPQERNNLMTLKDALNKSHTNTGNMLTILQSFENRLKKLEGTVEPVYNETEMLRRRQENIEKTMTTLDNVLGYYHIAKDVQDLIKEGPVVCGLEKYLSTMDRLLQALNYFNKHNPTSLEVTDVIKVYDDGKDTLNAEFRSLLGRHCRPVPAVTILDLLGPDEELQTMENDAPIEHLPEKIVNDLTLIAKWLYTNGKATEYMKDYTKVRSQMLLYSLQGLKEHMKTSSGTSANLSFTSQSSPVPVSKFRGTKETPSRRSVRKIANSIKRKATTALMQSPFDPGHRRQGSYNELTKEESFDVEIDIYITELTALLKLIQSEAQLMSGIIPEKHHRSVFESIIEGSLDMVVKGGETLASNAKKSISKHDFLSVLSVFPVVRHLRTVKPEFDLALEGCQTPTRAKLASLLSTLGSTSAKALEEFTESIKNDPERSSMPRDGTVHELTNHTIIVLEPLLDYAETAGAMLLTHGEHAVPSDAVDVKKSKLKLADYITKVLSALGLNLSNKAETYSDPILRHVFMLNNYHYILKSLKRSGVLELIHTWNKDVGQFYEDQIHEQKRLYSQSWSKVLHFVLEMNEPISQQRIQQMETSKIKDKEKQNIKDKFSGFNKELEEISRVQKAYAIPDPELRDNIKKDNKEYIVPRYKLFLEKFQRLNFTKNSEKYMKYTVKDVEETLDKFFDTSA</sequence>
<dbReference type="InterPro" id="IPR016159">
    <property type="entry name" value="Cullin_repeat-like_dom_sf"/>
</dbReference>
<name>A0AA88XRS1_PINIB</name>
<evidence type="ECO:0000256" key="2">
    <source>
        <dbReference type="ARBA" id="ARBA00022448"/>
    </source>
</evidence>
<dbReference type="EMBL" id="VSWD01000010">
    <property type="protein sequence ID" value="KAK3090620.1"/>
    <property type="molecule type" value="Genomic_DNA"/>
</dbReference>
<evidence type="ECO:0000256" key="5">
    <source>
        <dbReference type="RuleBase" id="RU365026"/>
    </source>
</evidence>
<keyword evidence="8" id="KW-1185">Reference proteome</keyword>
<comment type="function">
    <text evidence="5">Component of the exocyst complex involved in the docking of exocytic vesicles with fusion sites on the plasma membrane.</text>
</comment>
<comment type="similarity">
    <text evidence="1 5">Belongs to the EXO70 family.</text>
</comment>
<gene>
    <name evidence="7" type="ORF">FSP39_013185</name>
</gene>
<evidence type="ECO:0000256" key="1">
    <source>
        <dbReference type="ARBA" id="ARBA00006756"/>
    </source>
</evidence>
<dbReference type="Proteomes" id="UP001186944">
    <property type="component" value="Unassembled WGS sequence"/>
</dbReference>
<dbReference type="GO" id="GO:0000145">
    <property type="term" value="C:exocyst"/>
    <property type="evidence" value="ECO:0007669"/>
    <property type="project" value="InterPro"/>
</dbReference>
<dbReference type="PANTHER" id="PTHR12542:SF41">
    <property type="entry name" value="EXOCYST COMPLEX COMPONENT 7"/>
    <property type="match status" value="1"/>
</dbReference>
<keyword evidence="3 5" id="KW-0268">Exocytosis</keyword>
<dbReference type="InterPro" id="IPR046364">
    <property type="entry name" value="Exo70_C"/>
</dbReference>
<evidence type="ECO:0000313" key="8">
    <source>
        <dbReference type="Proteomes" id="UP001186944"/>
    </source>
</evidence>
<dbReference type="Pfam" id="PF03081">
    <property type="entry name" value="Exo70_C"/>
    <property type="match status" value="1"/>
</dbReference>
<dbReference type="AlphaFoldDB" id="A0AA88XRS1"/>
<evidence type="ECO:0000256" key="3">
    <source>
        <dbReference type="ARBA" id="ARBA00022483"/>
    </source>
</evidence>
<dbReference type="Pfam" id="PF20669">
    <property type="entry name" value="Exo70_N"/>
    <property type="match status" value="1"/>
</dbReference>
<dbReference type="PANTHER" id="PTHR12542">
    <property type="entry name" value="EXOCYST COMPLEX PROTEIN EXO70"/>
    <property type="match status" value="1"/>
</dbReference>
<comment type="caution">
    <text evidence="7">The sequence shown here is derived from an EMBL/GenBank/DDBJ whole genome shotgun (WGS) entry which is preliminary data.</text>
</comment>
<dbReference type="SUPFAM" id="SSF74788">
    <property type="entry name" value="Cullin repeat-like"/>
    <property type="match status" value="1"/>
</dbReference>
<evidence type="ECO:0000313" key="7">
    <source>
        <dbReference type="EMBL" id="KAK3090620.1"/>
    </source>
</evidence>
<feature type="domain" description="Exocyst complex subunit Exo70 C-terminal" evidence="6">
    <location>
        <begin position="351"/>
        <end position="716"/>
    </location>
</feature>
<proteinExistence type="inferred from homology"/>
<dbReference type="GO" id="GO:0005546">
    <property type="term" value="F:phosphatidylinositol-4,5-bisphosphate binding"/>
    <property type="evidence" value="ECO:0007669"/>
    <property type="project" value="InterPro"/>
</dbReference>
<evidence type="ECO:0000259" key="6">
    <source>
        <dbReference type="Pfam" id="PF03081"/>
    </source>
</evidence>
<dbReference type="InterPro" id="IPR004140">
    <property type="entry name" value="Exo70"/>
</dbReference>
<dbReference type="GO" id="GO:0015031">
    <property type="term" value="P:protein transport"/>
    <property type="evidence" value="ECO:0007669"/>
    <property type="project" value="UniProtKB-KW"/>
</dbReference>
<dbReference type="GO" id="GO:0006887">
    <property type="term" value="P:exocytosis"/>
    <property type="evidence" value="ECO:0007669"/>
    <property type="project" value="UniProtKB-KW"/>
</dbReference>
<keyword evidence="2 5" id="KW-0813">Transport</keyword>
<organism evidence="7 8">
    <name type="scientific">Pinctada imbricata</name>
    <name type="common">Atlantic pearl-oyster</name>
    <name type="synonym">Pinctada martensii</name>
    <dbReference type="NCBI Taxonomy" id="66713"/>
    <lineage>
        <taxon>Eukaryota</taxon>
        <taxon>Metazoa</taxon>
        <taxon>Spiralia</taxon>
        <taxon>Lophotrochozoa</taxon>
        <taxon>Mollusca</taxon>
        <taxon>Bivalvia</taxon>
        <taxon>Autobranchia</taxon>
        <taxon>Pteriomorphia</taxon>
        <taxon>Pterioida</taxon>
        <taxon>Pterioidea</taxon>
        <taxon>Pteriidae</taxon>
        <taxon>Pinctada</taxon>
    </lineage>
</organism>
<accession>A0AA88XRS1</accession>
<keyword evidence="5" id="KW-0653">Protein transport</keyword>
<reference evidence="7" key="1">
    <citation type="submission" date="2019-08" db="EMBL/GenBank/DDBJ databases">
        <title>The improved chromosome-level genome for the pearl oyster Pinctada fucata martensii using PacBio sequencing and Hi-C.</title>
        <authorList>
            <person name="Zheng Z."/>
        </authorList>
    </citation>
    <scope>NUCLEOTIDE SEQUENCE</scope>
    <source>
        <strain evidence="7">ZZ-2019</strain>
        <tissue evidence="7">Adductor muscle</tissue>
    </source>
</reference>